<name>A0A2U0UAZ8_9BACT</name>
<sequence length="67" mass="7984">MRKYSVAISKRTHSPFAPTYVVTWRASPQNTHGHLLYQWVNLNSKMKRHTFSTEPFILPTFHHNLYI</sequence>
<protein>
    <submittedName>
        <fullName evidence="1">Uncharacterized protein</fullName>
    </submittedName>
</protein>
<reference evidence="1 2" key="1">
    <citation type="submission" date="2018-05" db="EMBL/GenBank/DDBJ databases">
        <title>Genomic Encyclopedia of Type Strains, Phase IV (KMG-IV): sequencing the most valuable type-strain genomes for metagenomic binning, comparative biology and taxonomic classification.</title>
        <authorList>
            <person name="Goeker M."/>
        </authorList>
    </citation>
    <scope>NUCLEOTIDE SEQUENCE [LARGE SCALE GENOMIC DNA]</scope>
    <source>
        <strain evidence="1 2">DSM 100333</strain>
    </source>
</reference>
<comment type="caution">
    <text evidence="1">The sequence shown here is derived from an EMBL/GenBank/DDBJ whole genome shotgun (WGS) entry which is preliminary data.</text>
</comment>
<dbReference type="EMBL" id="QENY01000008">
    <property type="protein sequence ID" value="PVX54810.1"/>
    <property type="molecule type" value="Genomic_DNA"/>
</dbReference>
<proteinExistence type="predicted"/>
<dbReference type="AlphaFoldDB" id="A0A2U0UAZ8"/>
<organism evidence="1 2">
    <name type="scientific">Hallella colorans</name>
    <dbReference type="NCBI Taxonomy" id="1703337"/>
    <lineage>
        <taxon>Bacteria</taxon>
        <taxon>Pseudomonadati</taxon>
        <taxon>Bacteroidota</taxon>
        <taxon>Bacteroidia</taxon>
        <taxon>Bacteroidales</taxon>
        <taxon>Prevotellaceae</taxon>
        <taxon>Hallella</taxon>
    </lineage>
</organism>
<evidence type="ECO:0000313" key="2">
    <source>
        <dbReference type="Proteomes" id="UP000245870"/>
    </source>
</evidence>
<evidence type="ECO:0000313" key="1">
    <source>
        <dbReference type="EMBL" id="PVX54810.1"/>
    </source>
</evidence>
<gene>
    <name evidence="1" type="ORF">C7379_10837</name>
</gene>
<dbReference type="Proteomes" id="UP000245870">
    <property type="component" value="Unassembled WGS sequence"/>
</dbReference>
<accession>A0A2U0UAZ8</accession>
<keyword evidence="2" id="KW-1185">Reference proteome</keyword>